<dbReference type="Proteomes" id="UP000605099">
    <property type="component" value="Unassembled WGS sequence"/>
</dbReference>
<accession>A0ABQ2JIY2</accession>
<dbReference type="EMBL" id="BMLK01000007">
    <property type="protein sequence ID" value="GGN48470.1"/>
    <property type="molecule type" value="Genomic_DNA"/>
</dbReference>
<feature type="domain" description="Ketoreductase" evidence="5">
    <location>
        <begin position="6"/>
        <end position="184"/>
    </location>
</feature>
<comment type="similarity">
    <text evidence="1 4">Belongs to the short-chain dehydrogenases/reductases (SDR) family.</text>
</comment>
<dbReference type="InterPro" id="IPR036291">
    <property type="entry name" value="NAD(P)-bd_dom_sf"/>
</dbReference>
<gene>
    <name evidence="6" type="ORF">GCM10011349_18170</name>
</gene>
<dbReference type="PANTHER" id="PTHR43391:SF14">
    <property type="entry name" value="DEHYDROGENASE_REDUCTASE SDR FAMILY PROTEIN 7-LIKE"/>
    <property type="match status" value="1"/>
</dbReference>
<dbReference type="RefSeq" id="WP_188819348.1">
    <property type="nucleotide sequence ID" value="NZ_BMLK01000007.1"/>
</dbReference>
<comment type="caution">
    <text evidence="6">The sequence shown here is derived from an EMBL/GenBank/DDBJ whole genome shotgun (WGS) entry which is preliminary data.</text>
</comment>
<dbReference type="CDD" id="cd05233">
    <property type="entry name" value="SDR_c"/>
    <property type="match status" value="1"/>
</dbReference>
<dbReference type="Gene3D" id="3.40.50.720">
    <property type="entry name" value="NAD(P)-binding Rossmann-like Domain"/>
    <property type="match status" value="1"/>
</dbReference>
<dbReference type="InterPro" id="IPR020904">
    <property type="entry name" value="Sc_DH/Rdtase_CS"/>
</dbReference>
<evidence type="ECO:0000313" key="6">
    <source>
        <dbReference type="EMBL" id="GGN48470.1"/>
    </source>
</evidence>
<dbReference type="Pfam" id="PF00106">
    <property type="entry name" value="adh_short"/>
    <property type="match status" value="1"/>
</dbReference>
<evidence type="ECO:0000256" key="1">
    <source>
        <dbReference type="ARBA" id="ARBA00006484"/>
    </source>
</evidence>
<keyword evidence="2" id="KW-0521">NADP</keyword>
<evidence type="ECO:0000259" key="5">
    <source>
        <dbReference type="SMART" id="SM00822"/>
    </source>
</evidence>
<sequence length="267" mass="28436">MDVTGKVVLVTGGGGGIGAGIAEAFAEKGARVAVTDINGTFAATEAERIGRGVVALEHNVTSPESWEDVKAAVEGLWGSVDILCNNAGISLPFQPMEAVSLDQFDRVMAVNVRGVFVGCKTFMPEMKTRGSGHIVNTSSVNGQLPHQTFAVYSASKFAVTALSEAIRDELAPFGVGVSILYPGLTRSRMSEGQIPDLPEDKRQVLSDMMMEPIWLGRAVVRAVENNELHIISHPDHLPALEARMDRLHAAFGEPAQPGYIAARMPTG</sequence>
<keyword evidence="3" id="KW-0560">Oxidoreductase</keyword>
<dbReference type="PROSITE" id="PS00061">
    <property type="entry name" value="ADH_SHORT"/>
    <property type="match status" value="1"/>
</dbReference>
<protein>
    <submittedName>
        <fullName evidence="6">Oxidoreductase</fullName>
    </submittedName>
</protein>
<reference evidence="7" key="1">
    <citation type="journal article" date="2019" name="Int. J. Syst. Evol. Microbiol.">
        <title>The Global Catalogue of Microorganisms (GCM) 10K type strain sequencing project: providing services to taxonomists for standard genome sequencing and annotation.</title>
        <authorList>
            <consortium name="The Broad Institute Genomics Platform"/>
            <consortium name="The Broad Institute Genome Sequencing Center for Infectious Disease"/>
            <person name="Wu L."/>
            <person name="Ma J."/>
        </authorList>
    </citation>
    <scope>NUCLEOTIDE SEQUENCE [LARGE SCALE GENOMIC DNA]</scope>
    <source>
        <strain evidence="7">CGMCC 1.6784</strain>
    </source>
</reference>
<organism evidence="6 7">
    <name type="scientific">Novosphingobium indicum</name>
    <dbReference type="NCBI Taxonomy" id="462949"/>
    <lineage>
        <taxon>Bacteria</taxon>
        <taxon>Pseudomonadati</taxon>
        <taxon>Pseudomonadota</taxon>
        <taxon>Alphaproteobacteria</taxon>
        <taxon>Sphingomonadales</taxon>
        <taxon>Sphingomonadaceae</taxon>
        <taxon>Novosphingobium</taxon>
    </lineage>
</organism>
<dbReference type="InterPro" id="IPR002347">
    <property type="entry name" value="SDR_fam"/>
</dbReference>
<evidence type="ECO:0000256" key="2">
    <source>
        <dbReference type="ARBA" id="ARBA00022857"/>
    </source>
</evidence>
<dbReference type="SUPFAM" id="SSF51735">
    <property type="entry name" value="NAD(P)-binding Rossmann-fold domains"/>
    <property type="match status" value="1"/>
</dbReference>
<dbReference type="InterPro" id="IPR057326">
    <property type="entry name" value="KR_dom"/>
</dbReference>
<keyword evidence="7" id="KW-1185">Reference proteome</keyword>
<dbReference type="PRINTS" id="PR00080">
    <property type="entry name" value="SDRFAMILY"/>
</dbReference>
<dbReference type="SMART" id="SM00822">
    <property type="entry name" value="PKS_KR"/>
    <property type="match status" value="1"/>
</dbReference>
<evidence type="ECO:0000313" key="7">
    <source>
        <dbReference type="Proteomes" id="UP000605099"/>
    </source>
</evidence>
<dbReference type="PRINTS" id="PR00081">
    <property type="entry name" value="GDHRDH"/>
</dbReference>
<evidence type="ECO:0000256" key="3">
    <source>
        <dbReference type="ARBA" id="ARBA00023002"/>
    </source>
</evidence>
<evidence type="ECO:0000256" key="4">
    <source>
        <dbReference type="RuleBase" id="RU000363"/>
    </source>
</evidence>
<name>A0ABQ2JIY2_9SPHN</name>
<proteinExistence type="inferred from homology"/>
<dbReference type="PANTHER" id="PTHR43391">
    <property type="entry name" value="RETINOL DEHYDROGENASE-RELATED"/>
    <property type="match status" value="1"/>
</dbReference>